<evidence type="ECO:0000313" key="2">
    <source>
        <dbReference type="EMBL" id="KAF3560011.1"/>
    </source>
</evidence>
<accession>A0A8S9R8Q8</accession>
<dbReference type="EMBL" id="QGKX02000996">
    <property type="protein sequence ID" value="KAF3560011.1"/>
    <property type="molecule type" value="Genomic_DNA"/>
</dbReference>
<protein>
    <submittedName>
        <fullName evidence="2">Uncharacterized protein</fullName>
    </submittedName>
</protein>
<evidence type="ECO:0000313" key="3">
    <source>
        <dbReference type="Proteomes" id="UP000712600"/>
    </source>
</evidence>
<dbReference type="Proteomes" id="UP000712600">
    <property type="component" value="Unassembled WGS sequence"/>
</dbReference>
<evidence type="ECO:0000256" key="1">
    <source>
        <dbReference type="SAM" id="Phobius"/>
    </source>
</evidence>
<keyword evidence="1" id="KW-0812">Transmembrane</keyword>
<keyword evidence="1" id="KW-1133">Transmembrane helix</keyword>
<feature type="transmembrane region" description="Helical" evidence="1">
    <location>
        <begin position="20"/>
        <end position="44"/>
    </location>
</feature>
<comment type="caution">
    <text evidence="2">The sequence shown here is derived from an EMBL/GenBank/DDBJ whole genome shotgun (WGS) entry which is preliminary data.</text>
</comment>
<dbReference type="AlphaFoldDB" id="A0A8S9R8Q8"/>
<reference evidence="2" key="1">
    <citation type="submission" date="2019-12" db="EMBL/GenBank/DDBJ databases">
        <title>Genome sequencing and annotation of Brassica cretica.</title>
        <authorList>
            <person name="Studholme D.J."/>
            <person name="Sarris P."/>
        </authorList>
    </citation>
    <scope>NUCLEOTIDE SEQUENCE</scope>
    <source>
        <strain evidence="2">PFS-109/04</strain>
        <tissue evidence="2">Leaf</tissue>
    </source>
</reference>
<gene>
    <name evidence="2" type="ORF">F2Q69_00011803</name>
</gene>
<keyword evidence="1" id="KW-0472">Membrane</keyword>
<sequence length="473" mass="52865">MDSDAGSSLARRRHRPFSPFLYLISPFVSFIDVLQVCLLFLGFLSSSFVYGCASCRYCLIQTCWHLFLTCSPAPSVTAALVPNLTFEGCVCTALSRSPKTAVLSDLFFSSSSWAMNFLLMGKTCSNLSCCERSFCVGVFRCSFARSTSLGCSELYSTSSEANRLLSEDPKTNHLSMPLSFTVAKPGACPPFHSKTDSGDKRLHFGFIDTLWLRYGNIGVQILLLATASAILQNLVKRFYCYDGVKVARASSSNSLALHRQLFSEALYPSALVHMSRACQPKLASLSSSQCFVSSSTLRLLKLQSSSPINLSFVGKFIKTSSRQSRERSSSPSSFSQERIFSPQFLLLSGDLLQVLKIRKIYLYPSRLLSYVKVRLGPVDATILIRLRVEVWDSVATSHVTLTNRSLFAEFEVRYQSLIDWIASGNFDILHNALSNFHKFVSLSLFYVSLYAWELAFWLVHRVLYDDAFNLVIT</sequence>
<proteinExistence type="predicted"/>
<organism evidence="2 3">
    <name type="scientific">Brassica cretica</name>
    <name type="common">Mustard</name>
    <dbReference type="NCBI Taxonomy" id="69181"/>
    <lineage>
        <taxon>Eukaryota</taxon>
        <taxon>Viridiplantae</taxon>
        <taxon>Streptophyta</taxon>
        <taxon>Embryophyta</taxon>
        <taxon>Tracheophyta</taxon>
        <taxon>Spermatophyta</taxon>
        <taxon>Magnoliopsida</taxon>
        <taxon>eudicotyledons</taxon>
        <taxon>Gunneridae</taxon>
        <taxon>Pentapetalae</taxon>
        <taxon>rosids</taxon>
        <taxon>malvids</taxon>
        <taxon>Brassicales</taxon>
        <taxon>Brassicaceae</taxon>
        <taxon>Brassiceae</taxon>
        <taxon>Brassica</taxon>
    </lineage>
</organism>
<name>A0A8S9R8Q8_BRACR</name>